<keyword evidence="2" id="KW-1185">Reference proteome</keyword>
<evidence type="ECO:0000313" key="2">
    <source>
        <dbReference type="Proteomes" id="UP000215214"/>
    </source>
</evidence>
<dbReference type="RefSeq" id="WP_095070420.1">
    <property type="nucleotide sequence ID" value="NZ_LT899436.1"/>
</dbReference>
<dbReference type="Proteomes" id="UP000215214">
    <property type="component" value="Chromosome TJEJU"/>
</dbReference>
<dbReference type="SUPFAM" id="SSF109854">
    <property type="entry name" value="DinB/YfiT-like putative metalloenzymes"/>
    <property type="match status" value="1"/>
</dbReference>
<dbReference type="Gene3D" id="2.60.120.260">
    <property type="entry name" value="Galactose-binding domain-like"/>
    <property type="match status" value="1"/>
</dbReference>
<dbReference type="AlphaFoldDB" id="A0A238U738"/>
<dbReference type="EMBL" id="LT899436">
    <property type="protein sequence ID" value="SNR15019.1"/>
    <property type="molecule type" value="Genomic_DNA"/>
</dbReference>
<name>A0A238U738_9FLAO</name>
<dbReference type="Pfam" id="PF04978">
    <property type="entry name" value="MST"/>
    <property type="match status" value="1"/>
</dbReference>
<dbReference type="OrthoDB" id="117483at2"/>
<dbReference type="KEGG" id="tje:TJEJU_1281"/>
<dbReference type="InterPro" id="IPR007061">
    <property type="entry name" value="MST-like"/>
</dbReference>
<gene>
    <name evidence="1" type="ORF">TJEJU_1281</name>
</gene>
<protein>
    <submittedName>
        <fullName evidence="1">Uncharacterized protein</fullName>
    </submittedName>
</protein>
<sequence length="381" mass="44236">MKRYTLLYISVLLFTNILFAQSKKAISRDWTSFGQSIEITSNTEKKFKLVGHLKTEPKDKSAWSGLWARVDTKNDEPGFFDNMRNRPVKTNTWKEYTIEGVINKNSKTLNFGGLCLNNGKFYFDNIKLFIEDKNGKFQEMPFLNSDFEDTIKDNTVKNWFESTRNKTTVRVKEFTLEGSNDAVSGKQSLLITGSGIKVSEYELGKIGKENAENPQIDNMIAMLEDLKGRLESIVKNLPQEHVDHLHDDKANRFGALVMHLAAAEVYYQKYTFGSSTFDEENPEMWKVGLDLGDKAREMFKDKPMSYYLDLFDKVRAKTIEELRKRDDKWFKQVNAGNSISNQYSWFHVMEHQSSHLGQILFLRKRLPPLNEEVKLKKEIKN</sequence>
<proteinExistence type="predicted"/>
<evidence type="ECO:0000313" key="1">
    <source>
        <dbReference type="EMBL" id="SNR15019.1"/>
    </source>
</evidence>
<dbReference type="InterPro" id="IPR034660">
    <property type="entry name" value="DinB/YfiT-like"/>
</dbReference>
<dbReference type="Gene3D" id="1.20.120.450">
    <property type="entry name" value="dinb family like domain"/>
    <property type="match status" value="1"/>
</dbReference>
<organism evidence="1 2">
    <name type="scientific">Tenacibaculum jejuense</name>
    <dbReference type="NCBI Taxonomy" id="584609"/>
    <lineage>
        <taxon>Bacteria</taxon>
        <taxon>Pseudomonadati</taxon>
        <taxon>Bacteroidota</taxon>
        <taxon>Flavobacteriia</taxon>
        <taxon>Flavobacteriales</taxon>
        <taxon>Flavobacteriaceae</taxon>
        <taxon>Tenacibaculum</taxon>
    </lineage>
</organism>
<accession>A0A238U738</accession>
<reference evidence="1 2" key="1">
    <citation type="submission" date="2017-07" db="EMBL/GenBank/DDBJ databases">
        <authorList>
            <person name="Sun Z.S."/>
            <person name="Albrecht U."/>
            <person name="Echele G."/>
            <person name="Lee C.C."/>
        </authorList>
    </citation>
    <scope>NUCLEOTIDE SEQUENCE [LARGE SCALE GENOMIC DNA]</scope>
    <source>
        <strain evidence="2">type strain: KCTC 22618</strain>
    </source>
</reference>